<feature type="region of interest" description="Disordered" evidence="1">
    <location>
        <begin position="740"/>
        <end position="779"/>
    </location>
</feature>
<gene>
    <name evidence="2" type="ORF">EMPG_14089</name>
</gene>
<dbReference type="EMBL" id="LDEV01001992">
    <property type="protein sequence ID" value="KLJ10541.1"/>
    <property type="molecule type" value="Genomic_DNA"/>
</dbReference>
<feature type="region of interest" description="Disordered" evidence="1">
    <location>
        <begin position="123"/>
        <end position="153"/>
    </location>
</feature>
<evidence type="ECO:0000313" key="3">
    <source>
        <dbReference type="Proteomes" id="UP000053573"/>
    </source>
</evidence>
<feature type="region of interest" description="Disordered" evidence="1">
    <location>
        <begin position="667"/>
        <end position="705"/>
    </location>
</feature>
<feature type="compositionally biased region" description="Basic residues" evidence="1">
    <location>
        <begin position="507"/>
        <end position="519"/>
    </location>
</feature>
<feature type="compositionally biased region" description="Polar residues" evidence="1">
    <location>
        <begin position="68"/>
        <end position="77"/>
    </location>
</feature>
<keyword evidence="3" id="KW-1185">Reference proteome</keyword>
<feature type="region of interest" description="Disordered" evidence="1">
    <location>
        <begin position="205"/>
        <end position="248"/>
    </location>
</feature>
<protein>
    <submittedName>
        <fullName evidence="2">Uncharacterized protein</fullName>
    </submittedName>
</protein>
<feature type="compositionally biased region" description="Polar residues" evidence="1">
    <location>
        <begin position="493"/>
        <end position="506"/>
    </location>
</feature>
<evidence type="ECO:0000313" key="2">
    <source>
        <dbReference type="EMBL" id="KLJ10541.1"/>
    </source>
</evidence>
<accession>A0A0H1BN00</accession>
<feature type="compositionally biased region" description="Polar residues" evidence="1">
    <location>
        <begin position="131"/>
        <end position="153"/>
    </location>
</feature>
<dbReference type="OrthoDB" id="9975114at2759"/>
<sequence>MAAASIAMQRSNQRSSMDLRGHCNTSHSRVSEADSFSFHSSKARSIRFTPGDTNSAQSLQPPILCPSSIASPSSDGTARNDLAFNPVAEEFNPKTSELFGIDNNIASAPSSYRKLRKAKSMFSTRKRAMKSSDSSYSPLRSNTYSDSSEMGHLSQATLRRSKSFFGAEITRQPDDVKRTQSQNAAIQLAREQYLQELQHPKQNYGSESIISGRGRHQPRPFRKSLRSSSGGDVENEIPDAMKPGVIHPSKTLRSSKSRIFSASIKNGLKRIFGRGSVAQDEKKSSTVQRMHRLGFSDFVSSESTASIRTMRSSDTFGTFSSRATSWADSTATNTTAARDTVSERNQLSIIQENSGPLEPIPSRSSFHYNDGYSVFRKPLYPGRSGNNASDAVDSQRVYSALVRHIDGSHHHDGGDITPRAGTVRGSLYSPSSSVYSNHTANSIRHVPSEASMRTIRALPPVRGQSPGSQSRISIGSNYRREAAVITPQEIAQRNENMTRYRSMQSLHRSRSSLCKPRRQMRSEILNPLVPPRFSSYEQTTGSDDDTGSVIVSRPDITDRSPVSPSVYSRTTSRNSPDRQGSRRDLSFSEASDERGTVTILASERLPYKPKDTGGYACSNSQIKGSAEWKSWMNSQMDLFDTTPESYAIAQNAKPPNSHYRERTEIYDESKDGIHEKSFTTSQTSESSTVEPIQEPASFDDDQRPPLVELKPITQNNFSRPLRLSPDIPISISRPVVQKPSVVTRSESPHSVHLTDVNLGRSTPTDSILPRSVSRSPSASPKLVYEKSRCLELSTSPVTPTRASKAVHSTLSLCYHSEKDSPSRRVSDPRKLAPTANFSSVRNRRDNGRVTNENSRGGRVTTKGDLPALGDIHSTISSKRMVDIFLSQRRRQMGGAEKGMEYAFI</sequence>
<feature type="compositionally biased region" description="Polar residues" evidence="1">
    <location>
        <begin position="51"/>
        <end position="60"/>
    </location>
</feature>
<comment type="caution">
    <text evidence="2">The sequence shown here is derived from an EMBL/GenBank/DDBJ whole genome shotgun (WGS) entry which is preliminary data.</text>
</comment>
<dbReference type="Proteomes" id="UP000053573">
    <property type="component" value="Unassembled WGS sequence"/>
</dbReference>
<proteinExistence type="predicted"/>
<feature type="compositionally biased region" description="Basic and acidic residues" evidence="1">
    <location>
        <begin position="575"/>
        <end position="594"/>
    </location>
</feature>
<evidence type="ECO:0000256" key="1">
    <source>
        <dbReference type="SAM" id="MobiDB-lite"/>
    </source>
</evidence>
<feature type="compositionally biased region" description="Basic and acidic residues" evidence="1">
    <location>
        <begin position="818"/>
        <end position="830"/>
    </location>
</feature>
<reference evidence="3" key="1">
    <citation type="journal article" date="2015" name="PLoS Genet.">
        <title>The dynamic genome and transcriptome of the human fungal pathogen Blastomyces and close relative Emmonsia.</title>
        <authorList>
            <person name="Munoz J.F."/>
            <person name="Gauthier G.M."/>
            <person name="Desjardins C.A."/>
            <person name="Gallo J.E."/>
            <person name="Holder J."/>
            <person name="Sullivan T.D."/>
            <person name="Marty A.J."/>
            <person name="Carmen J.C."/>
            <person name="Chen Z."/>
            <person name="Ding L."/>
            <person name="Gujja S."/>
            <person name="Magrini V."/>
            <person name="Misas E."/>
            <person name="Mitreva M."/>
            <person name="Priest M."/>
            <person name="Saif S."/>
            <person name="Whiston E.A."/>
            <person name="Young S."/>
            <person name="Zeng Q."/>
            <person name="Goldman W.E."/>
            <person name="Mardis E.R."/>
            <person name="Taylor J.W."/>
            <person name="McEwen J.G."/>
            <person name="Clay O.K."/>
            <person name="Klein B.S."/>
            <person name="Cuomo C.A."/>
        </authorList>
    </citation>
    <scope>NUCLEOTIDE SEQUENCE [LARGE SCALE GENOMIC DNA]</scope>
    <source>
        <strain evidence="3">UAMH 139</strain>
    </source>
</reference>
<feature type="compositionally biased region" description="Low complexity" evidence="1">
    <location>
        <begin position="678"/>
        <end position="688"/>
    </location>
</feature>
<feature type="region of interest" description="Disordered" evidence="1">
    <location>
        <begin position="493"/>
        <end position="594"/>
    </location>
</feature>
<organism evidence="2 3">
    <name type="scientific">Blastomyces silverae</name>
    <dbReference type="NCBI Taxonomy" id="2060906"/>
    <lineage>
        <taxon>Eukaryota</taxon>
        <taxon>Fungi</taxon>
        <taxon>Dikarya</taxon>
        <taxon>Ascomycota</taxon>
        <taxon>Pezizomycotina</taxon>
        <taxon>Eurotiomycetes</taxon>
        <taxon>Eurotiomycetidae</taxon>
        <taxon>Onygenales</taxon>
        <taxon>Ajellomycetaceae</taxon>
        <taxon>Blastomyces</taxon>
    </lineage>
</organism>
<feature type="region of interest" description="Disordered" evidence="1">
    <location>
        <begin position="1"/>
        <end position="77"/>
    </location>
</feature>
<feature type="compositionally biased region" description="Low complexity" evidence="1">
    <location>
        <begin position="769"/>
        <end position="779"/>
    </location>
</feature>
<feature type="region of interest" description="Disordered" evidence="1">
    <location>
        <begin position="818"/>
        <end position="865"/>
    </location>
</feature>
<feature type="compositionally biased region" description="Basic residues" evidence="1">
    <location>
        <begin position="213"/>
        <end position="225"/>
    </location>
</feature>
<dbReference type="STRING" id="2060906.A0A0H1BN00"/>
<name>A0A0H1BN00_9EURO</name>
<feature type="compositionally biased region" description="Basic and acidic residues" evidence="1">
    <location>
        <begin position="667"/>
        <end position="677"/>
    </location>
</feature>
<feature type="compositionally biased region" description="Polar residues" evidence="1">
    <location>
        <begin position="560"/>
        <end position="574"/>
    </location>
</feature>
<dbReference type="AlphaFoldDB" id="A0A0H1BN00"/>